<evidence type="ECO:0000313" key="1">
    <source>
        <dbReference type="EMBL" id="CAG8799619.1"/>
    </source>
</evidence>
<protein>
    <submittedName>
        <fullName evidence="1">4491_t:CDS:1</fullName>
    </submittedName>
</protein>
<keyword evidence="2" id="KW-1185">Reference proteome</keyword>
<feature type="non-terminal residue" evidence="1">
    <location>
        <position position="1"/>
    </location>
</feature>
<dbReference type="Proteomes" id="UP000789366">
    <property type="component" value="Unassembled WGS sequence"/>
</dbReference>
<name>A0ACA9RLD0_9GLOM</name>
<dbReference type="EMBL" id="CAJVPW010078418">
    <property type="protein sequence ID" value="CAG8799619.1"/>
    <property type="molecule type" value="Genomic_DNA"/>
</dbReference>
<sequence length="44" mass="5367">KLLIAYCQERQIIYFATQEQEKDEKKEQDLAELLRKIKKENGRK</sequence>
<reference evidence="1" key="1">
    <citation type="submission" date="2021-06" db="EMBL/GenBank/DDBJ databases">
        <authorList>
            <person name="Kallberg Y."/>
            <person name="Tangrot J."/>
            <person name="Rosling A."/>
        </authorList>
    </citation>
    <scope>NUCLEOTIDE SEQUENCE</scope>
    <source>
        <strain evidence="1">28 12/20/2015</strain>
    </source>
</reference>
<gene>
    <name evidence="1" type="ORF">SPELUC_LOCUS17944</name>
</gene>
<organism evidence="1 2">
    <name type="scientific">Cetraspora pellucida</name>
    <dbReference type="NCBI Taxonomy" id="1433469"/>
    <lineage>
        <taxon>Eukaryota</taxon>
        <taxon>Fungi</taxon>
        <taxon>Fungi incertae sedis</taxon>
        <taxon>Mucoromycota</taxon>
        <taxon>Glomeromycotina</taxon>
        <taxon>Glomeromycetes</taxon>
        <taxon>Diversisporales</taxon>
        <taxon>Gigasporaceae</taxon>
        <taxon>Cetraspora</taxon>
    </lineage>
</organism>
<evidence type="ECO:0000313" key="2">
    <source>
        <dbReference type="Proteomes" id="UP000789366"/>
    </source>
</evidence>
<accession>A0ACA9RLD0</accession>
<proteinExistence type="predicted"/>
<comment type="caution">
    <text evidence="1">The sequence shown here is derived from an EMBL/GenBank/DDBJ whole genome shotgun (WGS) entry which is preliminary data.</text>
</comment>